<name>V4S5M9_CITCL</name>
<reference evidence="1 2" key="1">
    <citation type="submission" date="2013-10" db="EMBL/GenBank/DDBJ databases">
        <authorList>
            <consortium name="International Citrus Genome Consortium"/>
            <person name="Jenkins J."/>
            <person name="Schmutz J."/>
            <person name="Prochnik S."/>
            <person name="Rokhsar D."/>
            <person name="Gmitter F."/>
            <person name="Ollitrault P."/>
            <person name="Machado M."/>
            <person name="Talon M."/>
            <person name="Wincker P."/>
            <person name="Jaillon O."/>
            <person name="Morgante M."/>
        </authorList>
    </citation>
    <scope>NUCLEOTIDE SEQUENCE</scope>
    <source>
        <strain evidence="2">cv. Clemenules</strain>
    </source>
</reference>
<evidence type="ECO:0000313" key="2">
    <source>
        <dbReference type="Proteomes" id="UP000030687"/>
    </source>
</evidence>
<dbReference type="InParanoid" id="V4S5M9"/>
<evidence type="ECO:0000313" key="1">
    <source>
        <dbReference type="EMBL" id="ESR42748.1"/>
    </source>
</evidence>
<dbReference type="Proteomes" id="UP000030687">
    <property type="component" value="Unassembled WGS sequence"/>
</dbReference>
<dbReference type="AlphaFoldDB" id="V4S5M9"/>
<dbReference type="Gramene" id="ESR42748">
    <property type="protein sequence ID" value="ESR42748"/>
    <property type="gene ID" value="CICLE_v10013274mg"/>
</dbReference>
<dbReference type="EMBL" id="KI536861">
    <property type="protein sequence ID" value="ESR42748.1"/>
    <property type="molecule type" value="Genomic_DNA"/>
</dbReference>
<organism evidence="1 2">
    <name type="scientific">Citrus clementina</name>
    <name type="common">Clementine</name>
    <name type="synonym">Citrus deliciosa x Citrus sinensis</name>
    <dbReference type="NCBI Taxonomy" id="85681"/>
    <lineage>
        <taxon>Eukaryota</taxon>
        <taxon>Viridiplantae</taxon>
        <taxon>Streptophyta</taxon>
        <taxon>Embryophyta</taxon>
        <taxon>Tracheophyta</taxon>
        <taxon>Spermatophyta</taxon>
        <taxon>Magnoliopsida</taxon>
        <taxon>eudicotyledons</taxon>
        <taxon>Gunneridae</taxon>
        <taxon>Pentapetalae</taxon>
        <taxon>rosids</taxon>
        <taxon>malvids</taxon>
        <taxon>Sapindales</taxon>
        <taxon>Rutaceae</taxon>
        <taxon>Aurantioideae</taxon>
        <taxon>Citrus</taxon>
    </lineage>
</organism>
<proteinExistence type="predicted"/>
<dbReference type="KEGG" id="cic:CICLE_v10013274mg"/>
<sequence>MIQVLGWGLAPWPLQHYGPYCPHIHLCENSRIRQMFFLSLSVYCETSKEYICTIDIDKLIIDIELIGNARG</sequence>
<keyword evidence="2" id="KW-1185">Reference proteome</keyword>
<accession>V4S5M9</accession>
<gene>
    <name evidence="1" type="ORF">CICLE_v10013274mg</name>
</gene>
<protein>
    <submittedName>
        <fullName evidence="1">Uncharacterized protein</fullName>
    </submittedName>
</protein>